<evidence type="ECO:0000313" key="2">
    <source>
        <dbReference type="Proteomes" id="UP000514752"/>
    </source>
</evidence>
<dbReference type="EMBL" id="CP059567">
    <property type="protein sequence ID" value="QMT40010.1"/>
    <property type="molecule type" value="Genomic_DNA"/>
</dbReference>
<proteinExistence type="predicted"/>
<dbReference type="AlphaFoldDB" id="A0A7D7SP87"/>
<sequence length="250" mass="26986">MTANIPWTKPVCQLDAAGIYVGQAEADLDVYARDGSYLIPGGCIDTAPPEAREGMATKWTGSGWQYLPDHRGQTAYRTADGQALTIDTVGELPEGLTLLPPPDSCHEWDGAAWTLNPAKAAERLDAHRAEETERINAAVYGVAQPLLRFRAEYELRESQARAYADAGYTGEVPSQVAAFATPANLQPQQATDIILQQAAKLHAALDQLATLRMRKFELQQLDSTEAVTERSNEILAAVASVGEQLHGGDA</sequence>
<protein>
    <recommendedName>
        <fullName evidence="3">Tail fiber assembly protein</fullName>
    </recommendedName>
</protein>
<accession>A0A7D7SP87</accession>
<evidence type="ECO:0008006" key="3">
    <source>
        <dbReference type="Google" id="ProtNLM"/>
    </source>
</evidence>
<gene>
    <name evidence="1" type="ORF">H3L94_09145</name>
</gene>
<dbReference type="Proteomes" id="UP000514752">
    <property type="component" value="Chromosome"/>
</dbReference>
<dbReference type="KEGG" id="nsg:H3L94_09145"/>
<dbReference type="RefSeq" id="WP_182121768.1">
    <property type="nucleotide sequence ID" value="NZ_CP059567.1"/>
</dbReference>
<reference evidence="1 2" key="1">
    <citation type="submission" date="2020-07" db="EMBL/GenBank/DDBJ databases">
        <title>Genomic diversity of species in the Neisseriaceae family.</title>
        <authorList>
            <person name="Vincent A.T."/>
            <person name="Bernet E."/>
            <person name="Veyrier F.J."/>
        </authorList>
    </citation>
    <scope>NUCLEOTIDE SEQUENCE [LARGE SCALE GENOMIC DNA]</scope>
    <source>
        <strain evidence="1 2">DSM 22244</strain>
    </source>
</reference>
<organism evidence="1 2">
    <name type="scientific">Neisseria shayeganii</name>
    <dbReference type="NCBI Taxonomy" id="607712"/>
    <lineage>
        <taxon>Bacteria</taxon>
        <taxon>Pseudomonadati</taxon>
        <taxon>Pseudomonadota</taxon>
        <taxon>Betaproteobacteria</taxon>
        <taxon>Neisseriales</taxon>
        <taxon>Neisseriaceae</taxon>
        <taxon>Neisseria</taxon>
    </lineage>
</organism>
<name>A0A7D7SP87_9NEIS</name>
<evidence type="ECO:0000313" key="1">
    <source>
        <dbReference type="EMBL" id="QMT40010.1"/>
    </source>
</evidence>